<sequence length="42" mass="4887">MFLWTPWSRHGDGVIQWVLPVHATIPTRNDGKTDPRNNASWE</sequence>
<dbReference type="EMBL" id="LAOC01000001">
    <property type="protein sequence ID" value="KJV79490.1"/>
    <property type="molecule type" value="Genomic_DNA"/>
</dbReference>
<dbReference type="AlphaFoldDB" id="A0A0F3PGJ3"/>
<proteinExistence type="predicted"/>
<comment type="caution">
    <text evidence="1">The sequence shown here is derived from an EMBL/GenBank/DDBJ whole genome shotgun (WGS) entry which is preliminary data.</text>
</comment>
<dbReference type="PATRIC" id="fig|1359199.3.peg.1097"/>
<evidence type="ECO:0000313" key="2">
    <source>
        <dbReference type="Proteomes" id="UP000033591"/>
    </source>
</evidence>
<reference evidence="1 2" key="1">
    <citation type="submission" date="2015-01" db="EMBL/GenBank/DDBJ databases">
        <title>Genome Sequencing of Rickettsiales.</title>
        <authorList>
            <person name="Daugherty S.C."/>
            <person name="Su Q."/>
            <person name="Abolude K."/>
            <person name="Beier-Sexton M."/>
            <person name="Carlyon J.A."/>
            <person name="Carter R."/>
            <person name="Day N.P."/>
            <person name="Dumler S.J."/>
            <person name="Dyachenko V."/>
            <person name="Godinez A."/>
            <person name="Kurtti T.J."/>
            <person name="Lichay M."/>
            <person name="Mullins K.E."/>
            <person name="Ott S."/>
            <person name="Pappas-Brown V."/>
            <person name="Paris D.H."/>
            <person name="Patel P."/>
            <person name="Richards A.L."/>
            <person name="Sadzewicz L."/>
            <person name="Sears K."/>
            <person name="Seidman D."/>
            <person name="Sengamalay N."/>
            <person name="Stenos J."/>
            <person name="Tallon L.J."/>
            <person name="Vincent G."/>
            <person name="Fraser C.M."/>
            <person name="Munderloh U."/>
            <person name="Dunning-Hotopp J.C."/>
        </authorList>
    </citation>
    <scope>NUCLEOTIDE SEQUENCE [LARGE SCALE GENOMIC DNA]</scope>
    <source>
        <strain evidence="1 2">Ect</strain>
    </source>
</reference>
<accession>A0A0F3PGJ3</accession>
<protein>
    <submittedName>
        <fullName evidence="1">Uncharacterized protein</fullName>
    </submittedName>
</protein>
<dbReference type="Proteomes" id="UP000033591">
    <property type="component" value="Unassembled WGS sequence"/>
</dbReference>
<organism evidence="1 2">
    <name type="scientific">Rickettsia rhipicephali str. Ect</name>
    <dbReference type="NCBI Taxonomy" id="1359199"/>
    <lineage>
        <taxon>Bacteria</taxon>
        <taxon>Pseudomonadati</taxon>
        <taxon>Pseudomonadota</taxon>
        <taxon>Alphaproteobacteria</taxon>
        <taxon>Rickettsiales</taxon>
        <taxon>Rickettsiaceae</taxon>
        <taxon>Rickettsieae</taxon>
        <taxon>Rickettsia</taxon>
        <taxon>spotted fever group</taxon>
    </lineage>
</organism>
<gene>
    <name evidence="1" type="ORF">RMAECT_1114</name>
</gene>
<name>A0A0F3PGJ3_RICRH</name>
<evidence type="ECO:0000313" key="1">
    <source>
        <dbReference type="EMBL" id="KJV79490.1"/>
    </source>
</evidence>